<dbReference type="InterPro" id="IPR002809">
    <property type="entry name" value="EMC3/TMCO1"/>
</dbReference>
<dbReference type="GO" id="GO:0016020">
    <property type="term" value="C:membrane"/>
    <property type="evidence" value="ECO:0007669"/>
    <property type="project" value="UniProtKB-SubCell"/>
</dbReference>
<dbReference type="Pfam" id="PF01956">
    <property type="entry name" value="EMC3_TMCO1"/>
    <property type="match status" value="1"/>
</dbReference>
<comment type="subcellular location">
    <subcellularLocation>
        <location evidence="1">Membrane</location>
        <topology evidence="1">Multi-pass membrane protein</topology>
    </subcellularLocation>
</comment>
<dbReference type="PANTHER" id="PTHR42198">
    <property type="entry name" value="INTEGRAL MEMBRANE PROTEIN"/>
    <property type="match status" value="1"/>
</dbReference>
<feature type="transmembrane region" description="Helical" evidence="5">
    <location>
        <begin position="79"/>
        <end position="98"/>
    </location>
</feature>
<dbReference type="InterPro" id="IPR038978">
    <property type="entry name" value="MJ0935"/>
</dbReference>
<keyword evidence="2 5" id="KW-0812">Transmembrane</keyword>
<keyword evidence="3 5" id="KW-1133">Transmembrane helix</keyword>
<evidence type="ECO:0000256" key="5">
    <source>
        <dbReference type="SAM" id="Phobius"/>
    </source>
</evidence>
<dbReference type="EMBL" id="CCXY01000278">
    <property type="protein sequence ID" value="CEG13229.1"/>
    <property type="molecule type" value="Genomic_DNA"/>
</dbReference>
<feature type="transmembrane region" description="Helical" evidence="5">
    <location>
        <begin position="253"/>
        <end position="271"/>
    </location>
</feature>
<dbReference type="AlphaFoldDB" id="A0A098ECI6"/>
<keyword evidence="4 5" id="KW-0472">Membrane</keyword>
<evidence type="ECO:0000313" key="6">
    <source>
        <dbReference type="EMBL" id="CEG13229.1"/>
    </source>
</evidence>
<dbReference type="PANTHER" id="PTHR42198:SF1">
    <property type="entry name" value="INTEGRAL MEMBRANE PROTEIN"/>
    <property type="match status" value="1"/>
</dbReference>
<reference evidence="6" key="1">
    <citation type="submission" date="2014-09" db="EMBL/GenBank/DDBJ databases">
        <authorList>
            <person name="Probst J Alexander"/>
        </authorList>
    </citation>
    <scope>NUCLEOTIDE SEQUENCE</scope>
</reference>
<evidence type="ECO:0000256" key="3">
    <source>
        <dbReference type="ARBA" id="ARBA00022989"/>
    </source>
</evidence>
<accession>A0A098ECI6</accession>
<evidence type="ECO:0000256" key="1">
    <source>
        <dbReference type="ARBA" id="ARBA00004141"/>
    </source>
</evidence>
<proteinExistence type="predicted"/>
<evidence type="ECO:0000256" key="2">
    <source>
        <dbReference type="ARBA" id="ARBA00022692"/>
    </source>
</evidence>
<organism evidence="6">
    <name type="scientific">groundwater metagenome</name>
    <dbReference type="NCBI Taxonomy" id="717931"/>
    <lineage>
        <taxon>unclassified sequences</taxon>
        <taxon>metagenomes</taxon>
        <taxon>ecological metagenomes</taxon>
    </lineage>
</organism>
<evidence type="ECO:0008006" key="7">
    <source>
        <dbReference type="Google" id="ProtNLM"/>
    </source>
</evidence>
<dbReference type="SMART" id="SM01415">
    <property type="entry name" value="DUF106"/>
    <property type="match status" value="1"/>
</dbReference>
<evidence type="ECO:0000256" key="4">
    <source>
        <dbReference type="ARBA" id="ARBA00023136"/>
    </source>
</evidence>
<sequence>MVFFEISEPGIVIFVIAIVLGLASSLVMKFTMGKDAKEARAKQKVLGEDLKAALKANDVKKAKALQSELMKSSLSSMRFSLKPMLITLIPFILVFGWMSTTYGSIGNVNFEMNVSDPDFAVFNCPSQTDSNYHYSCNSSYFNGTLTGGQTIDFGIHVSPNQSADKTKIEINGFAKDAHGEKGEKEYILSAETVTVSNGEPEKNPYYQKENKDVEITPKFLSVYSKGIAQYNFQLANHLSGTVITLFGIELSWFIWYILIAIPFSFITGRLLKLY</sequence>
<name>A0A098ECI6_9ZZZZ</name>
<protein>
    <recommendedName>
        <fullName evidence="7">DUF106 domain-containing protein</fullName>
    </recommendedName>
</protein>
<feature type="transmembrane region" description="Helical" evidence="5">
    <location>
        <begin position="12"/>
        <end position="32"/>
    </location>
</feature>
<gene>
    <name evidence="6" type="ORF">MSIBF_A3490003</name>
</gene>